<keyword evidence="2" id="KW-1185">Reference proteome</keyword>
<dbReference type="Proteomes" id="UP000030645">
    <property type="component" value="Unassembled WGS sequence"/>
</dbReference>
<name>W9RK88_9ROSA</name>
<accession>W9RK88</accession>
<dbReference type="EMBL" id="KE344763">
    <property type="protein sequence ID" value="EXB77866.1"/>
    <property type="molecule type" value="Genomic_DNA"/>
</dbReference>
<organism evidence="1 2">
    <name type="scientific">Morus notabilis</name>
    <dbReference type="NCBI Taxonomy" id="981085"/>
    <lineage>
        <taxon>Eukaryota</taxon>
        <taxon>Viridiplantae</taxon>
        <taxon>Streptophyta</taxon>
        <taxon>Embryophyta</taxon>
        <taxon>Tracheophyta</taxon>
        <taxon>Spermatophyta</taxon>
        <taxon>Magnoliopsida</taxon>
        <taxon>eudicotyledons</taxon>
        <taxon>Gunneridae</taxon>
        <taxon>Pentapetalae</taxon>
        <taxon>rosids</taxon>
        <taxon>fabids</taxon>
        <taxon>Rosales</taxon>
        <taxon>Moraceae</taxon>
        <taxon>Moreae</taxon>
        <taxon>Morus</taxon>
    </lineage>
</organism>
<proteinExistence type="predicted"/>
<reference evidence="2" key="1">
    <citation type="submission" date="2013-01" db="EMBL/GenBank/DDBJ databases">
        <title>Draft Genome Sequence of a Mulberry Tree, Morus notabilis C.K. Schneid.</title>
        <authorList>
            <person name="He N."/>
            <person name="Zhao S."/>
        </authorList>
    </citation>
    <scope>NUCLEOTIDE SEQUENCE</scope>
</reference>
<dbReference type="AlphaFoldDB" id="W9RK88"/>
<protein>
    <submittedName>
        <fullName evidence="1">Uncharacterized protein</fullName>
    </submittedName>
</protein>
<evidence type="ECO:0000313" key="2">
    <source>
        <dbReference type="Proteomes" id="UP000030645"/>
    </source>
</evidence>
<evidence type="ECO:0000313" key="1">
    <source>
        <dbReference type="EMBL" id="EXB77866.1"/>
    </source>
</evidence>
<sequence length="181" mass="19956">MGFTDFVSENIGFAEAVVFSAAPKSGARFQWGGTFFALIMSSIRMDIDVLLMNESFDFACAEGDHNAELILSKIDLPVLFSNGRLSCWNGRSLAHTLECGSTSLVVALVGGPLKVTTSPFNWPYVTMKTPKRVSNAIESLCGIPLVRDLDILYLRASWIDITDILVSVQKRNKKMQLERSS</sequence>
<gene>
    <name evidence="1" type="ORF">L484_009162</name>
</gene>